<dbReference type="EMBL" id="CAAE01014703">
    <property type="protein sequence ID" value="CAG02938.1"/>
    <property type="molecule type" value="Genomic_DNA"/>
</dbReference>
<reference evidence="2" key="1">
    <citation type="journal article" date="2004" name="Nature">
        <title>Genome duplication in the teleost fish Tetraodon nigroviridis reveals the early vertebrate proto-karyotype.</title>
        <authorList>
            <person name="Jaillon O."/>
            <person name="Aury J.-M."/>
            <person name="Brunet F."/>
            <person name="Petit J.-L."/>
            <person name="Stange-Thomann N."/>
            <person name="Mauceli E."/>
            <person name="Bouneau L."/>
            <person name="Fischer C."/>
            <person name="Ozouf-Costaz C."/>
            <person name="Bernot A."/>
            <person name="Nicaud S."/>
            <person name="Jaffe D."/>
            <person name="Fisher S."/>
            <person name="Lutfalla G."/>
            <person name="Dossat C."/>
            <person name="Segurens B."/>
            <person name="Dasilva C."/>
            <person name="Salanoubat M."/>
            <person name="Levy M."/>
            <person name="Boudet N."/>
            <person name="Castellano S."/>
            <person name="Anthouard V."/>
            <person name="Jubin C."/>
            <person name="Castelli V."/>
            <person name="Katinka M."/>
            <person name="Vacherie B."/>
            <person name="Biemont C."/>
            <person name="Skalli Z."/>
            <person name="Cattolico L."/>
            <person name="Poulain J."/>
            <person name="De Berardinis V."/>
            <person name="Cruaud C."/>
            <person name="Duprat S."/>
            <person name="Brottier P."/>
            <person name="Coutanceau J.-P."/>
            <person name="Gouzy J."/>
            <person name="Parra G."/>
            <person name="Lardier G."/>
            <person name="Chapple C."/>
            <person name="McKernan K.J."/>
            <person name="McEwan P."/>
            <person name="Bosak S."/>
            <person name="Kellis M."/>
            <person name="Volff J.-N."/>
            <person name="Guigo R."/>
            <person name="Zody M.C."/>
            <person name="Mesirov J."/>
            <person name="Lindblad-Toh K."/>
            <person name="Birren B."/>
            <person name="Nusbaum C."/>
            <person name="Kahn D."/>
            <person name="Robinson-Rechavi M."/>
            <person name="Laudet V."/>
            <person name="Schachter V."/>
            <person name="Quetier F."/>
            <person name="Saurin W."/>
            <person name="Scarpelli C."/>
            <person name="Wincker P."/>
            <person name="Lander E.S."/>
            <person name="Weissenbach J."/>
            <person name="Roest Crollius H."/>
        </authorList>
    </citation>
    <scope>NUCLEOTIDE SEQUENCE [LARGE SCALE GENOMIC DNA]</scope>
</reference>
<organism evidence="2">
    <name type="scientific">Tetraodon nigroviridis</name>
    <name type="common">Spotted green pufferfish</name>
    <name type="synonym">Chelonodon nigroviridis</name>
    <dbReference type="NCBI Taxonomy" id="99883"/>
    <lineage>
        <taxon>Eukaryota</taxon>
        <taxon>Metazoa</taxon>
        <taxon>Chordata</taxon>
        <taxon>Craniata</taxon>
        <taxon>Vertebrata</taxon>
        <taxon>Euteleostomi</taxon>
        <taxon>Actinopterygii</taxon>
        <taxon>Neopterygii</taxon>
        <taxon>Teleostei</taxon>
        <taxon>Neoteleostei</taxon>
        <taxon>Acanthomorphata</taxon>
        <taxon>Eupercaria</taxon>
        <taxon>Tetraodontiformes</taxon>
        <taxon>Tetradontoidea</taxon>
        <taxon>Tetraodontidae</taxon>
        <taxon>Tetraodon</taxon>
    </lineage>
</organism>
<name>Q4S8U4_TETNG</name>
<feature type="signal peptide" evidence="1">
    <location>
        <begin position="1"/>
        <end position="15"/>
    </location>
</feature>
<reference evidence="2" key="2">
    <citation type="submission" date="2004-02" db="EMBL/GenBank/DDBJ databases">
        <authorList>
            <consortium name="Genoscope"/>
            <consortium name="Whitehead Institute Centre for Genome Research"/>
        </authorList>
    </citation>
    <scope>NUCLEOTIDE SEQUENCE</scope>
</reference>
<evidence type="ECO:0000313" key="2">
    <source>
        <dbReference type="EMBL" id="CAG02938.1"/>
    </source>
</evidence>
<comment type="caution">
    <text evidence="2">The sequence shown here is derived from an EMBL/GenBank/DDBJ whole genome shotgun (WGS) entry which is preliminary data.</text>
</comment>
<accession>Q4S8U4</accession>
<sequence length="41" mass="4703">MWLVTLLLLYSLQEGKRKQNAQDVPLPACQTLAVFNKLTEK</sequence>
<feature type="chain" id="PRO_5012677922" evidence="1">
    <location>
        <begin position="16"/>
        <end position="41"/>
    </location>
</feature>
<gene>
    <name evidence="2" type="ORF">GSTENG00022185001</name>
</gene>
<dbReference type="KEGG" id="tng:GSTEN00022185G001"/>
<keyword evidence="1" id="KW-0732">Signal</keyword>
<evidence type="ECO:0000256" key="1">
    <source>
        <dbReference type="SAM" id="SignalP"/>
    </source>
</evidence>
<protein>
    <submittedName>
        <fullName evidence="2">(spotted green pufferfish) hypothetical protein</fullName>
    </submittedName>
</protein>
<dbReference type="AlphaFoldDB" id="Q4S8U4"/>
<proteinExistence type="predicted"/>